<reference evidence="2 3" key="1">
    <citation type="submission" date="2020-04" db="EMBL/GenBank/DDBJ databases">
        <title>Donghicola sp., a member of the Rhodobacteraceae family isolated from mangrove forest in Thailand.</title>
        <authorList>
            <person name="Charoenyingcharoen P."/>
            <person name="Yukphan P."/>
        </authorList>
    </citation>
    <scope>NUCLEOTIDE SEQUENCE [LARGE SCALE GENOMIC DNA]</scope>
    <source>
        <strain evidence="2 3">C2-DW-16</strain>
    </source>
</reference>
<gene>
    <name evidence="2" type="ORF">HJ526_16485</name>
</gene>
<evidence type="ECO:0000259" key="1">
    <source>
        <dbReference type="PROSITE" id="PS50887"/>
    </source>
</evidence>
<organism evidence="2 3">
    <name type="scientific">Donghicola mangrovi</name>
    <dbReference type="NCBI Taxonomy" id="2729614"/>
    <lineage>
        <taxon>Bacteria</taxon>
        <taxon>Pseudomonadati</taxon>
        <taxon>Pseudomonadota</taxon>
        <taxon>Alphaproteobacteria</taxon>
        <taxon>Rhodobacterales</taxon>
        <taxon>Roseobacteraceae</taxon>
        <taxon>Donghicola</taxon>
    </lineage>
</organism>
<evidence type="ECO:0000313" key="2">
    <source>
        <dbReference type="EMBL" id="NVO29031.1"/>
    </source>
</evidence>
<dbReference type="InterPro" id="IPR043128">
    <property type="entry name" value="Rev_trsase/Diguanyl_cyclase"/>
</dbReference>
<feature type="domain" description="GGDEF" evidence="1">
    <location>
        <begin position="184"/>
        <end position="317"/>
    </location>
</feature>
<dbReference type="InterPro" id="IPR042463">
    <property type="entry name" value="HNOB_dom_associated_sf"/>
</dbReference>
<protein>
    <submittedName>
        <fullName evidence="2">Diguanylate cyclase</fullName>
    </submittedName>
</protein>
<dbReference type="NCBIfam" id="TIGR00254">
    <property type="entry name" value="GGDEF"/>
    <property type="match status" value="1"/>
</dbReference>
<keyword evidence="3" id="KW-1185">Reference proteome</keyword>
<dbReference type="Proteomes" id="UP000523601">
    <property type="component" value="Unassembled WGS sequence"/>
</dbReference>
<proteinExistence type="predicted"/>
<dbReference type="InterPro" id="IPR000160">
    <property type="entry name" value="GGDEF_dom"/>
</dbReference>
<dbReference type="Pfam" id="PF00990">
    <property type="entry name" value="GGDEF"/>
    <property type="match status" value="1"/>
</dbReference>
<dbReference type="RefSeq" id="WP_176855719.1">
    <property type="nucleotide sequence ID" value="NZ_JABCJD010000010.1"/>
</dbReference>
<dbReference type="PROSITE" id="PS50887">
    <property type="entry name" value="GGDEF"/>
    <property type="match status" value="1"/>
</dbReference>
<dbReference type="InterPro" id="IPR052163">
    <property type="entry name" value="DGC-Regulatory_Protein"/>
</dbReference>
<dbReference type="PANTHER" id="PTHR46663:SF4">
    <property type="entry name" value="DIGUANYLATE CYCLASE DGCT-RELATED"/>
    <property type="match status" value="1"/>
</dbReference>
<dbReference type="InterPro" id="IPR029787">
    <property type="entry name" value="Nucleotide_cyclase"/>
</dbReference>
<dbReference type="PANTHER" id="PTHR46663">
    <property type="entry name" value="DIGUANYLATE CYCLASE DGCT-RELATED"/>
    <property type="match status" value="1"/>
</dbReference>
<dbReference type="Gene3D" id="3.30.450.260">
    <property type="entry name" value="Haem NO binding associated domain"/>
    <property type="match status" value="1"/>
</dbReference>
<dbReference type="SMART" id="SM00267">
    <property type="entry name" value="GGDEF"/>
    <property type="match status" value="1"/>
</dbReference>
<dbReference type="Gene3D" id="3.30.70.270">
    <property type="match status" value="1"/>
</dbReference>
<comment type="caution">
    <text evidence="2">The sequence shown here is derived from an EMBL/GenBank/DDBJ whole genome shotgun (WGS) entry which is preliminary data.</text>
</comment>
<sequence>MPFQFTELLDQLCPLHAILDVHGVVTGAGPTCRKILPDPIGQSVTDLFEMRRPTGISDASGLIRAGAGRLLLSPKQHPQIRLKGALFPVAQGAVLNLSFGLSMQDAVATYNLTQRDFPPTDLAVELLYLIEANALAMKAATDVTRRLQSARQRAESDSHTDALTGLLNRRGLENAVTKLRRHPCDVALVLMDLDRFKAVNDGLGHSAGDQVLRHVADLLRKHTRPDDILARCGGDEFTLLLHNVTDADLGKRLDGLIADIGTPIEIEGKTCGIGASAGWALIPAQDLRNYDNIAEITDNALYEAKARGRGCHIRARIA</sequence>
<dbReference type="EMBL" id="JABCJD010000010">
    <property type="protein sequence ID" value="NVO29031.1"/>
    <property type="molecule type" value="Genomic_DNA"/>
</dbReference>
<accession>A0ABX2PJI9</accession>
<dbReference type="SUPFAM" id="SSF55073">
    <property type="entry name" value="Nucleotide cyclase"/>
    <property type="match status" value="1"/>
</dbReference>
<dbReference type="CDD" id="cd01949">
    <property type="entry name" value="GGDEF"/>
    <property type="match status" value="1"/>
</dbReference>
<evidence type="ECO:0000313" key="3">
    <source>
        <dbReference type="Proteomes" id="UP000523601"/>
    </source>
</evidence>
<name>A0ABX2PJI9_9RHOB</name>